<organism evidence="1 2">
    <name type="scientific">Ziziphus jujuba var. spinosa</name>
    <dbReference type="NCBI Taxonomy" id="714518"/>
    <lineage>
        <taxon>Eukaryota</taxon>
        <taxon>Viridiplantae</taxon>
        <taxon>Streptophyta</taxon>
        <taxon>Embryophyta</taxon>
        <taxon>Tracheophyta</taxon>
        <taxon>Spermatophyta</taxon>
        <taxon>Magnoliopsida</taxon>
        <taxon>eudicotyledons</taxon>
        <taxon>Gunneridae</taxon>
        <taxon>Pentapetalae</taxon>
        <taxon>rosids</taxon>
        <taxon>fabids</taxon>
        <taxon>Rosales</taxon>
        <taxon>Rhamnaceae</taxon>
        <taxon>Paliureae</taxon>
        <taxon>Ziziphus</taxon>
    </lineage>
</organism>
<dbReference type="Proteomes" id="UP000813462">
    <property type="component" value="Unassembled WGS sequence"/>
</dbReference>
<protein>
    <submittedName>
        <fullName evidence="1">Uncharacterized protein</fullName>
    </submittedName>
</protein>
<dbReference type="AlphaFoldDB" id="A0A978U893"/>
<comment type="caution">
    <text evidence="1">The sequence shown here is derived from an EMBL/GenBank/DDBJ whole genome shotgun (WGS) entry which is preliminary data.</text>
</comment>
<evidence type="ECO:0000313" key="1">
    <source>
        <dbReference type="EMBL" id="KAH7510670.1"/>
    </source>
</evidence>
<accession>A0A978U893</accession>
<name>A0A978U893_ZIZJJ</name>
<sequence length="97" mass="11307">MAEDKALASTLIMQFSSLKLTRIRGVRDHIMHMKDIVAQLKALEVEMLETFLVRYILCTLPQQYGPFKISYNTHKDKWSVNELMTMCVQKEGRLAME</sequence>
<proteinExistence type="predicted"/>
<evidence type="ECO:0000313" key="2">
    <source>
        <dbReference type="Proteomes" id="UP000813462"/>
    </source>
</evidence>
<gene>
    <name evidence="1" type="ORF">FEM48_ZijujUnG0101300</name>
</gene>
<reference evidence="1" key="1">
    <citation type="journal article" date="2021" name="Front. Plant Sci.">
        <title>Chromosome-Scale Genome Assembly for Chinese Sour Jujube and Insights Into Its Genome Evolution and Domestication Signature.</title>
        <authorList>
            <person name="Shen L.-Y."/>
            <person name="Luo H."/>
            <person name="Wang X.-L."/>
            <person name="Wang X.-M."/>
            <person name="Qiu X.-J."/>
            <person name="Liu H."/>
            <person name="Zhou S.-S."/>
            <person name="Jia K.-H."/>
            <person name="Nie S."/>
            <person name="Bao Y.-T."/>
            <person name="Zhang R.-G."/>
            <person name="Yun Q.-Z."/>
            <person name="Chai Y.-H."/>
            <person name="Lu J.-Y."/>
            <person name="Li Y."/>
            <person name="Zhao S.-W."/>
            <person name="Mao J.-F."/>
            <person name="Jia S.-G."/>
            <person name="Mao Y.-M."/>
        </authorList>
    </citation>
    <scope>NUCLEOTIDE SEQUENCE</scope>
    <source>
        <strain evidence="1">AT0</strain>
        <tissue evidence="1">Leaf</tissue>
    </source>
</reference>
<dbReference type="EMBL" id="JAEACU010000391">
    <property type="protein sequence ID" value="KAH7510670.1"/>
    <property type="molecule type" value="Genomic_DNA"/>
</dbReference>
<dbReference type="Pfam" id="PF14223">
    <property type="entry name" value="Retrotran_gag_2"/>
    <property type="match status" value="1"/>
</dbReference>